<dbReference type="InterPro" id="IPR011004">
    <property type="entry name" value="Trimer_LpxA-like_sf"/>
</dbReference>
<reference evidence="5 6" key="1">
    <citation type="submission" date="2018-09" db="EMBL/GenBank/DDBJ databases">
        <authorList>
            <person name="Zhu H."/>
        </authorList>
    </citation>
    <scope>NUCLEOTIDE SEQUENCE [LARGE SCALE GENOMIC DNA]</scope>
    <source>
        <strain evidence="5 6">K2R10-39</strain>
    </source>
</reference>
<organism evidence="5 6">
    <name type="scientific">Noviherbaspirillum cavernae</name>
    <dbReference type="NCBI Taxonomy" id="2320862"/>
    <lineage>
        <taxon>Bacteria</taxon>
        <taxon>Pseudomonadati</taxon>
        <taxon>Pseudomonadota</taxon>
        <taxon>Betaproteobacteria</taxon>
        <taxon>Burkholderiales</taxon>
        <taxon>Oxalobacteraceae</taxon>
        <taxon>Noviherbaspirillum</taxon>
    </lineage>
</organism>
<comment type="caution">
    <text evidence="5">The sequence shown here is derived from an EMBL/GenBank/DDBJ whole genome shotgun (WGS) entry which is preliminary data.</text>
</comment>
<keyword evidence="3" id="KW-0677">Repeat</keyword>
<keyword evidence="6" id="KW-1185">Reference proteome</keyword>
<dbReference type="EMBL" id="QYUN01000002">
    <property type="protein sequence ID" value="RJG07727.1"/>
    <property type="molecule type" value="Genomic_DNA"/>
</dbReference>
<dbReference type="InterPro" id="IPR051159">
    <property type="entry name" value="Hexapeptide_acetyltransf"/>
</dbReference>
<sequence>MAARCFIPKLRHFLYRRSGLPIGDRTFVNMGLTVVDDYKNLVTIGSRVAVAPNVTLIASSDPNNSWLARIERLSKCQAIKLEDDCWIGAGAIIMPGVVVGEKAIVAAGAVVTKSIGPGEIHAGVPARRIGDIKDYIA</sequence>
<dbReference type="PROSITE" id="PS00101">
    <property type="entry name" value="HEXAPEP_TRANSFERASES"/>
    <property type="match status" value="1"/>
</dbReference>
<evidence type="ECO:0000256" key="4">
    <source>
        <dbReference type="ARBA" id="ARBA00023315"/>
    </source>
</evidence>
<gene>
    <name evidence="5" type="ORF">D3870_00305</name>
</gene>
<dbReference type="InterPro" id="IPR001451">
    <property type="entry name" value="Hexapep"/>
</dbReference>
<comment type="similarity">
    <text evidence="1">Belongs to the transferase hexapeptide repeat family.</text>
</comment>
<evidence type="ECO:0000313" key="6">
    <source>
        <dbReference type="Proteomes" id="UP000285190"/>
    </source>
</evidence>
<evidence type="ECO:0000256" key="1">
    <source>
        <dbReference type="ARBA" id="ARBA00007274"/>
    </source>
</evidence>
<dbReference type="PANTHER" id="PTHR23416:SF23">
    <property type="entry name" value="ACETYLTRANSFERASE C18B11.09C-RELATED"/>
    <property type="match status" value="1"/>
</dbReference>
<dbReference type="InterPro" id="IPR018357">
    <property type="entry name" value="Hexapep_transf_CS"/>
</dbReference>
<dbReference type="Proteomes" id="UP000285190">
    <property type="component" value="Unassembled WGS sequence"/>
</dbReference>
<dbReference type="Gene3D" id="2.160.10.10">
    <property type="entry name" value="Hexapeptide repeat proteins"/>
    <property type="match status" value="1"/>
</dbReference>
<dbReference type="GO" id="GO:0008374">
    <property type="term" value="F:O-acyltransferase activity"/>
    <property type="evidence" value="ECO:0007669"/>
    <property type="project" value="TreeGrafter"/>
</dbReference>
<keyword evidence="2 5" id="KW-0808">Transferase</keyword>
<accession>A0A418X5G7</accession>
<name>A0A418X5G7_9BURK</name>
<dbReference type="SUPFAM" id="SSF51161">
    <property type="entry name" value="Trimeric LpxA-like enzymes"/>
    <property type="match status" value="1"/>
</dbReference>
<keyword evidence="4 5" id="KW-0012">Acyltransferase</keyword>
<proteinExistence type="inferred from homology"/>
<dbReference type="AlphaFoldDB" id="A0A418X5G7"/>
<dbReference type="Pfam" id="PF00132">
    <property type="entry name" value="Hexapep"/>
    <property type="match status" value="1"/>
</dbReference>
<evidence type="ECO:0000256" key="2">
    <source>
        <dbReference type="ARBA" id="ARBA00022679"/>
    </source>
</evidence>
<dbReference type="GO" id="GO:0005829">
    <property type="term" value="C:cytosol"/>
    <property type="evidence" value="ECO:0007669"/>
    <property type="project" value="TreeGrafter"/>
</dbReference>
<protein>
    <submittedName>
        <fullName evidence="5">Acyltransferase</fullName>
    </submittedName>
</protein>
<evidence type="ECO:0000313" key="5">
    <source>
        <dbReference type="EMBL" id="RJG07727.1"/>
    </source>
</evidence>
<dbReference type="PANTHER" id="PTHR23416">
    <property type="entry name" value="SIALIC ACID SYNTHASE-RELATED"/>
    <property type="match status" value="1"/>
</dbReference>
<evidence type="ECO:0000256" key="3">
    <source>
        <dbReference type="ARBA" id="ARBA00022737"/>
    </source>
</evidence>